<name>A0A6L9SSF8_9BIFI</name>
<keyword evidence="2" id="KW-1185">Reference proteome</keyword>
<protein>
    <submittedName>
        <fullName evidence="1">Uncharacterized protein</fullName>
    </submittedName>
</protein>
<evidence type="ECO:0000313" key="1">
    <source>
        <dbReference type="EMBL" id="NEG55438.1"/>
    </source>
</evidence>
<reference evidence="1 2" key="1">
    <citation type="submission" date="2019-10" db="EMBL/GenBank/DDBJ databases">
        <title>Bifidobacterium from non-human primates.</title>
        <authorList>
            <person name="Modesto M."/>
        </authorList>
    </citation>
    <scope>NUCLEOTIDE SEQUENCE [LARGE SCALE GENOMIC DNA]</scope>
    <source>
        <strain evidence="1 2">SMA15</strain>
    </source>
</reference>
<evidence type="ECO:0000313" key="2">
    <source>
        <dbReference type="Proteomes" id="UP000483293"/>
    </source>
</evidence>
<accession>A0A6L9SSF8</accession>
<dbReference type="AlphaFoldDB" id="A0A6L9SSF8"/>
<dbReference type="RefSeq" id="WP_163197155.1">
    <property type="nucleotide sequence ID" value="NZ_WHZV01000005.1"/>
</dbReference>
<dbReference type="EMBL" id="WHZV01000005">
    <property type="protein sequence ID" value="NEG55438.1"/>
    <property type="molecule type" value="Genomic_DNA"/>
</dbReference>
<gene>
    <name evidence="1" type="ORF">GFD21_06590</name>
</gene>
<proteinExistence type="predicted"/>
<dbReference type="Proteomes" id="UP000483293">
    <property type="component" value="Unassembled WGS sequence"/>
</dbReference>
<organism evidence="1 2">
    <name type="scientific">Bifidobacterium platyrrhinorum</name>
    <dbReference type="NCBI Taxonomy" id="2661628"/>
    <lineage>
        <taxon>Bacteria</taxon>
        <taxon>Bacillati</taxon>
        <taxon>Actinomycetota</taxon>
        <taxon>Actinomycetes</taxon>
        <taxon>Bifidobacteriales</taxon>
        <taxon>Bifidobacteriaceae</taxon>
        <taxon>Bifidobacterium</taxon>
    </lineage>
</organism>
<sequence>MTPRQRDYQSASVIRNIVSQLDVASARTGLPVRELVTRARNGHAHVTTDMHGHDYTPFDPHSRTVEHTVTVPLPDMRLWDKAKENLGL</sequence>
<comment type="caution">
    <text evidence="1">The sequence shown here is derived from an EMBL/GenBank/DDBJ whole genome shotgun (WGS) entry which is preliminary data.</text>
</comment>